<feature type="transmembrane region" description="Helical" evidence="9">
    <location>
        <begin position="366"/>
        <end position="383"/>
    </location>
</feature>
<evidence type="ECO:0000313" key="13">
    <source>
        <dbReference type="Proteomes" id="UP000503251"/>
    </source>
</evidence>
<keyword evidence="3" id="KW-1003">Cell membrane</keyword>
<reference evidence="10 13" key="2">
    <citation type="submission" date="2019-04" db="EMBL/GenBank/DDBJ databases">
        <title>Isolation and culture of sulfate reducing bacteria from the cold seep of the South China Sea.</title>
        <authorList>
            <person name="Sun C."/>
            <person name="Liu R."/>
        </authorList>
    </citation>
    <scope>NUCLEOTIDE SEQUENCE [LARGE SCALE GENOMIC DNA]</scope>
    <source>
        <strain evidence="10 13">CS1</strain>
    </source>
</reference>
<dbReference type="PANTHER" id="PTHR32195:SF26">
    <property type="entry name" value="TRYPTOPHAN OR TYROSINE TRANSPORTER PROTEIN"/>
    <property type="match status" value="1"/>
</dbReference>
<evidence type="ECO:0000256" key="7">
    <source>
        <dbReference type="ARBA" id="ARBA00022989"/>
    </source>
</evidence>
<dbReference type="Gene3D" id="1.20.1740.10">
    <property type="entry name" value="Amino acid/polyamine transporter I"/>
    <property type="match status" value="1"/>
</dbReference>
<sequence>MGQAPRASIISMAFVVTGNLLGAGILALPVNTGLSGFIPSLVSILLMWAAMFSTALILASQKHFAESPTADLPSFFGAELGAAGKWITVLANLVILYGLLTAYLSGAASVLEDILGAKVPGWALLAGFFLVASLLTVFGMKIMSRCNAVLMVFLFASFILLVIFAARFMKPERLVYTDWSYLPATLPIVVTAFHFHNIIPTICRSMNFDFKAAAKAMFIGMGIGFVMNSLWVLVAVGALPLAGSGSDTLLHTFQTNLPATVPLADLIRSPAFTIGAMMFALVAITTSFMANGTALLGFVSDLTTRNGRTPSRIVVLFLALGPPLLIALVYPAIFLKALDVVGGVGIVVIFGILPGVLLAKQHRGKLRLAGIVLVAVFSVVLLYEIGQETGMLRIEPAAEYWHTGSPHVVPQ</sequence>
<evidence type="ECO:0000256" key="9">
    <source>
        <dbReference type="SAM" id="Phobius"/>
    </source>
</evidence>
<evidence type="ECO:0000313" key="12">
    <source>
        <dbReference type="Proteomes" id="UP000434052"/>
    </source>
</evidence>
<organism evidence="11 12">
    <name type="scientific">Oceanidesulfovibrio marinus</name>
    <dbReference type="NCBI Taxonomy" id="370038"/>
    <lineage>
        <taxon>Bacteria</taxon>
        <taxon>Pseudomonadati</taxon>
        <taxon>Thermodesulfobacteriota</taxon>
        <taxon>Desulfovibrionia</taxon>
        <taxon>Desulfovibrionales</taxon>
        <taxon>Desulfovibrionaceae</taxon>
        <taxon>Oceanidesulfovibrio</taxon>
    </lineage>
</organism>
<dbReference type="Proteomes" id="UP000503251">
    <property type="component" value="Chromosome"/>
</dbReference>
<evidence type="ECO:0000256" key="2">
    <source>
        <dbReference type="ARBA" id="ARBA00022448"/>
    </source>
</evidence>
<feature type="transmembrane region" description="Helical" evidence="9">
    <location>
        <begin position="219"/>
        <end position="242"/>
    </location>
</feature>
<feature type="transmembrane region" description="Helical" evidence="9">
    <location>
        <begin position="340"/>
        <end position="359"/>
    </location>
</feature>
<feature type="transmembrane region" description="Helical" evidence="9">
    <location>
        <begin position="181"/>
        <end position="199"/>
    </location>
</feature>
<keyword evidence="4" id="KW-0997">Cell inner membrane</keyword>
<gene>
    <name evidence="11" type="ORF">DQK91_18345</name>
    <name evidence="10" type="ORF">E8L03_19830</name>
</gene>
<dbReference type="InterPro" id="IPR018227">
    <property type="entry name" value="Amino_acid_transport_2"/>
</dbReference>
<evidence type="ECO:0000313" key="11">
    <source>
        <dbReference type="EMBL" id="TVM31359.1"/>
    </source>
</evidence>
<keyword evidence="6" id="KW-0029">Amino-acid transport</keyword>
<keyword evidence="13" id="KW-1185">Reference proteome</keyword>
<evidence type="ECO:0000256" key="6">
    <source>
        <dbReference type="ARBA" id="ARBA00022970"/>
    </source>
</evidence>
<feature type="transmembrane region" description="Helical" evidence="9">
    <location>
        <begin position="119"/>
        <end position="138"/>
    </location>
</feature>
<keyword evidence="8 9" id="KW-0472">Membrane</keyword>
<evidence type="ECO:0000256" key="5">
    <source>
        <dbReference type="ARBA" id="ARBA00022692"/>
    </source>
</evidence>
<dbReference type="GO" id="GO:0003333">
    <property type="term" value="P:amino acid transmembrane transport"/>
    <property type="evidence" value="ECO:0007669"/>
    <property type="project" value="InterPro"/>
</dbReference>
<evidence type="ECO:0000256" key="1">
    <source>
        <dbReference type="ARBA" id="ARBA00004429"/>
    </source>
</evidence>
<evidence type="ECO:0000256" key="3">
    <source>
        <dbReference type="ARBA" id="ARBA00022475"/>
    </source>
</evidence>
<feature type="transmembrane region" description="Helical" evidence="9">
    <location>
        <begin position="271"/>
        <end position="299"/>
    </location>
</feature>
<feature type="transmembrane region" description="Helical" evidence="9">
    <location>
        <begin position="311"/>
        <end position="334"/>
    </location>
</feature>
<dbReference type="GO" id="GO:0015173">
    <property type="term" value="F:aromatic amino acid transmembrane transporter activity"/>
    <property type="evidence" value="ECO:0007669"/>
    <property type="project" value="InterPro"/>
</dbReference>
<feature type="transmembrane region" description="Helical" evidence="9">
    <location>
        <begin position="7"/>
        <end position="30"/>
    </location>
</feature>
<dbReference type="OrthoDB" id="5444732at2"/>
<protein>
    <submittedName>
        <fullName evidence="11">Tryptophan/tyrosine permease</fullName>
    </submittedName>
</protein>
<dbReference type="Proteomes" id="UP000434052">
    <property type="component" value="Unassembled WGS sequence"/>
</dbReference>
<evidence type="ECO:0000256" key="4">
    <source>
        <dbReference type="ARBA" id="ARBA00022519"/>
    </source>
</evidence>
<dbReference type="InterPro" id="IPR013059">
    <property type="entry name" value="Trp_tyr_transpt"/>
</dbReference>
<dbReference type="EMBL" id="QMIF01000016">
    <property type="protein sequence ID" value="TVM31359.1"/>
    <property type="molecule type" value="Genomic_DNA"/>
</dbReference>
<name>A0A6P1ZDD4_9BACT</name>
<evidence type="ECO:0000256" key="8">
    <source>
        <dbReference type="ARBA" id="ARBA00023136"/>
    </source>
</evidence>
<dbReference type="PRINTS" id="PR00166">
    <property type="entry name" value="AROAAPRMEASE"/>
</dbReference>
<dbReference type="Pfam" id="PF03222">
    <property type="entry name" value="Trp_Tyr_perm"/>
    <property type="match status" value="1"/>
</dbReference>
<dbReference type="RefSeq" id="WP_144306858.1">
    <property type="nucleotide sequence ID" value="NZ_CP039543.1"/>
</dbReference>
<proteinExistence type="predicted"/>
<keyword evidence="7 9" id="KW-1133">Transmembrane helix</keyword>
<dbReference type="GO" id="GO:0005886">
    <property type="term" value="C:plasma membrane"/>
    <property type="evidence" value="ECO:0007669"/>
    <property type="project" value="UniProtKB-SubCell"/>
</dbReference>
<keyword evidence="2" id="KW-0813">Transport</keyword>
<reference evidence="11 12" key="1">
    <citation type="submission" date="2018-06" db="EMBL/GenBank/DDBJ databases">
        <title>Complete genome of Desulfovibrio marinus P48SEP.</title>
        <authorList>
            <person name="Crispim J.S."/>
            <person name="Vidigal P.M.P."/>
            <person name="Silva L.C.F."/>
            <person name="Araujo L.C."/>
            <person name="Laguardia C.N."/>
            <person name="Dias R.S."/>
            <person name="Sousa M.P."/>
            <person name="Paula S.O."/>
            <person name="Silva C."/>
        </authorList>
    </citation>
    <scope>NUCLEOTIDE SEQUENCE [LARGE SCALE GENOMIC DNA]</scope>
    <source>
        <strain evidence="11 12">P48SEP</strain>
    </source>
</reference>
<dbReference type="EMBL" id="CP039543">
    <property type="protein sequence ID" value="QJT11024.1"/>
    <property type="molecule type" value="Genomic_DNA"/>
</dbReference>
<accession>A0A6P1ZDD4</accession>
<dbReference type="AlphaFoldDB" id="A0A6P1ZDD4"/>
<evidence type="ECO:0000313" key="10">
    <source>
        <dbReference type="EMBL" id="QJT11024.1"/>
    </source>
</evidence>
<dbReference type="PANTHER" id="PTHR32195">
    <property type="entry name" value="OS07G0662800 PROTEIN"/>
    <property type="match status" value="1"/>
</dbReference>
<feature type="transmembrane region" description="Helical" evidence="9">
    <location>
        <begin position="150"/>
        <end position="169"/>
    </location>
</feature>
<comment type="subcellular location">
    <subcellularLocation>
        <location evidence="1">Cell inner membrane</location>
        <topology evidence="1">Multi-pass membrane protein</topology>
    </subcellularLocation>
</comment>
<keyword evidence="5 9" id="KW-0812">Transmembrane</keyword>
<feature type="transmembrane region" description="Helical" evidence="9">
    <location>
        <begin position="36"/>
        <end position="59"/>
    </location>
</feature>